<sequence length="276" mass="31172">MAREDHTMIFVIGGTGRLGRAIAARYGDAETMAPRREVYQNWWMSNSAGAICEYFKPWEGSNSTIFVVSGLLDPLAGEEEILKVNYHLPKNLIEGAATLGIRVVTFGTIMERLLSQGNRYVQSKVTLGRYVAETAEINQRVAHVRLHTLYGLGRPSSFMFLGQILHSLRTRSPFEMTLGEQLREYHHFDDDADAVYRLAENWRAGVVDLNHGRPVTLREIATTLFSAFGEKDLLKIGARPEPAEENYDTSFDRPDFLANVKFRDALPAIVKYIENC</sequence>
<dbReference type="Proteomes" id="UP001172645">
    <property type="component" value="Unassembled WGS sequence"/>
</dbReference>
<dbReference type="EMBL" id="JARFYM010000032">
    <property type="protein sequence ID" value="MDL2402696.1"/>
    <property type="molecule type" value="Genomic_DNA"/>
</dbReference>
<dbReference type="SUPFAM" id="SSF51735">
    <property type="entry name" value="NAD(P)-binding Rossmann-fold domains"/>
    <property type="match status" value="1"/>
</dbReference>
<evidence type="ECO:0000313" key="3">
    <source>
        <dbReference type="Proteomes" id="UP001172645"/>
    </source>
</evidence>
<proteinExistence type="predicted"/>
<reference evidence="2" key="1">
    <citation type="submission" date="2023-06" db="EMBL/GenBank/DDBJ databases">
        <title>Phylogenetic Diversity of Rhizobium strains.</title>
        <authorList>
            <person name="Moura F.T."/>
            <person name="Helene L.C.F."/>
            <person name="Hungria M."/>
        </authorList>
    </citation>
    <scope>NUCLEOTIDE SEQUENCE</scope>
    <source>
        <strain evidence="2">CCGE526</strain>
    </source>
</reference>
<dbReference type="Gene3D" id="3.40.50.720">
    <property type="entry name" value="NAD(P)-binding Rossmann-like Domain"/>
    <property type="match status" value="1"/>
</dbReference>
<evidence type="ECO:0000313" key="2">
    <source>
        <dbReference type="EMBL" id="MDL2402696.1"/>
    </source>
</evidence>
<protein>
    <submittedName>
        <fullName evidence="2">NAD-dependent epimerase/dehydratase family protein</fullName>
    </submittedName>
</protein>
<dbReference type="InterPro" id="IPR001509">
    <property type="entry name" value="Epimerase_deHydtase"/>
</dbReference>
<feature type="domain" description="NAD-dependent epimerase/dehydratase" evidence="1">
    <location>
        <begin position="9"/>
        <end position="206"/>
    </location>
</feature>
<organism evidence="2 3">
    <name type="scientific">Rhizobium mayense</name>
    <dbReference type="NCBI Taxonomy" id="1312184"/>
    <lineage>
        <taxon>Bacteria</taxon>
        <taxon>Pseudomonadati</taxon>
        <taxon>Pseudomonadota</taxon>
        <taxon>Alphaproteobacteria</taxon>
        <taxon>Hyphomicrobiales</taxon>
        <taxon>Rhizobiaceae</taxon>
        <taxon>Rhizobium/Agrobacterium group</taxon>
        <taxon>Rhizobium</taxon>
    </lineage>
</organism>
<dbReference type="InterPro" id="IPR036291">
    <property type="entry name" value="NAD(P)-bd_dom_sf"/>
</dbReference>
<dbReference type="Pfam" id="PF01370">
    <property type="entry name" value="Epimerase"/>
    <property type="match status" value="1"/>
</dbReference>
<gene>
    <name evidence="2" type="ORF">PY649_27755</name>
</gene>
<evidence type="ECO:0000259" key="1">
    <source>
        <dbReference type="Pfam" id="PF01370"/>
    </source>
</evidence>
<keyword evidence="3" id="KW-1185">Reference proteome</keyword>
<comment type="caution">
    <text evidence="2">The sequence shown here is derived from an EMBL/GenBank/DDBJ whole genome shotgun (WGS) entry which is preliminary data.</text>
</comment>
<dbReference type="RefSeq" id="WP_285872107.1">
    <property type="nucleotide sequence ID" value="NZ_JARFYM010000032.1"/>
</dbReference>
<name>A0ABT7K257_9HYPH</name>
<accession>A0ABT7K257</accession>